<accession>A0A5C3PFK3</accession>
<feature type="region of interest" description="Disordered" evidence="1">
    <location>
        <begin position="1"/>
        <end position="23"/>
    </location>
</feature>
<dbReference type="EMBL" id="ML211300">
    <property type="protein sequence ID" value="TFK84683.1"/>
    <property type="molecule type" value="Genomic_DNA"/>
</dbReference>
<sequence>AKAHVQTEMLRRKEDENLPAEQRTPEGMRTWLVDAISRGGEALFGQPDIDKPAHAKDQLQSRFVLKLMAYHLSATLGSVFISEEGDHALPVGALSLAACAVERAFRWYRDDQPNGLPMKAFSRNYAGKCTGKWRDTAVQELIDRSHRFERLLSRARALVTAVAPPPLASSAEGGPAMNNLYVRERSSSPPTALFYDDEQ</sequence>
<evidence type="ECO:0000313" key="2">
    <source>
        <dbReference type="EMBL" id="TFK84683.1"/>
    </source>
</evidence>
<evidence type="ECO:0000256" key="1">
    <source>
        <dbReference type="SAM" id="MobiDB-lite"/>
    </source>
</evidence>
<reference evidence="2 3" key="1">
    <citation type="journal article" date="2019" name="Nat. Ecol. Evol.">
        <title>Megaphylogeny resolves global patterns of mushroom evolution.</title>
        <authorList>
            <person name="Varga T."/>
            <person name="Krizsan K."/>
            <person name="Foldi C."/>
            <person name="Dima B."/>
            <person name="Sanchez-Garcia M."/>
            <person name="Sanchez-Ramirez S."/>
            <person name="Szollosi G.J."/>
            <person name="Szarkandi J.G."/>
            <person name="Papp V."/>
            <person name="Albert L."/>
            <person name="Andreopoulos W."/>
            <person name="Angelini C."/>
            <person name="Antonin V."/>
            <person name="Barry K.W."/>
            <person name="Bougher N.L."/>
            <person name="Buchanan P."/>
            <person name="Buyck B."/>
            <person name="Bense V."/>
            <person name="Catcheside P."/>
            <person name="Chovatia M."/>
            <person name="Cooper J."/>
            <person name="Damon W."/>
            <person name="Desjardin D."/>
            <person name="Finy P."/>
            <person name="Geml J."/>
            <person name="Haridas S."/>
            <person name="Hughes K."/>
            <person name="Justo A."/>
            <person name="Karasinski D."/>
            <person name="Kautmanova I."/>
            <person name="Kiss B."/>
            <person name="Kocsube S."/>
            <person name="Kotiranta H."/>
            <person name="LaButti K.M."/>
            <person name="Lechner B.E."/>
            <person name="Liimatainen K."/>
            <person name="Lipzen A."/>
            <person name="Lukacs Z."/>
            <person name="Mihaltcheva S."/>
            <person name="Morgado L.N."/>
            <person name="Niskanen T."/>
            <person name="Noordeloos M.E."/>
            <person name="Ohm R.A."/>
            <person name="Ortiz-Santana B."/>
            <person name="Ovrebo C."/>
            <person name="Racz N."/>
            <person name="Riley R."/>
            <person name="Savchenko A."/>
            <person name="Shiryaev A."/>
            <person name="Soop K."/>
            <person name="Spirin V."/>
            <person name="Szebenyi C."/>
            <person name="Tomsovsky M."/>
            <person name="Tulloss R.E."/>
            <person name="Uehling J."/>
            <person name="Grigoriev I.V."/>
            <person name="Vagvolgyi C."/>
            <person name="Papp T."/>
            <person name="Martin F.M."/>
            <person name="Miettinen O."/>
            <person name="Hibbett D.S."/>
            <person name="Nagy L.G."/>
        </authorList>
    </citation>
    <scope>NUCLEOTIDE SEQUENCE [LARGE SCALE GENOMIC DNA]</scope>
    <source>
        <strain evidence="2 3">HHB13444</strain>
    </source>
</reference>
<dbReference type="Proteomes" id="UP000308197">
    <property type="component" value="Unassembled WGS sequence"/>
</dbReference>
<organism evidence="2 3">
    <name type="scientific">Polyporus arcularius HHB13444</name>
    <dbReference type="NCBI Taxonomy" id="1314778"/>
    <lineage>
        <taxon>Eukaryota</taxon>
        <taxon>Fungi</taxon>
        <taxon>Dikarya</taxon>
        <taxon>Basidiomycota</taxon>
        <taxon>Agaricomycotina</taxon>
        <taxon>Agaricomycetes</taxon>
        <taxon>Polyporales</taxon>
        <taxon>Polyporaceae</taxon>
        <taxon>Polyporus</taxon>
    </lineage>
</organism>
<name>A0A5C3PFK3_9APHY</name>
<dbReference type="InParanoid" id="A0A5C3PFK3"/>
<proteinExistence type="predicted"/>
<protein>
    <submittedName>
        <fullName evidence="2">Uncharacterized protein</fullName>
    </submittedName>
</protein>
<dbReference type="AlphaFoldDB" id="A0A5C3PFK3"/>
<keyword evidence="3" id="KW-1185">Reference proteome</keyword>
<evidence type="ECO:0000313" key="3">
    <source>
        <dbReference type="Proteomes" id="UP000308197"/>
    </source>
</evidence>
<feature type="non-terminal residue" evidence="2">
    <location>
        <position position="1"/>
    </location>
</feature>
<gene>
    <name evidence="2" type="ORF">K466DRAFT_496120</name>
</gene>